<name>A0A382A3E9_9ZZZZ</name>
<dbReference type="GO" id="GO:0009318">
    <property type="term" value="C:exodeoxyribonuclease VII complex"/>
    <property type="evidence" value="ECO:0007669"/>
    <property type="project" value="InterPro"/>
</dbReference>
<dbReference type="GO" id="GO:0008855">
    <property type="term" value="F:exodeoxyribonuclease VII activity"/>
    <property type="evidence" value="ECO:0007669"/>
    <property type="project" value="InterPro"/>
</dbReference>
<evidence type="ECO:0000256" key="4">
    <source>
        <dbReference type="ARBA" id="ARBA00022839"/>
    </source>
</evidence>
<accession>A0A382A3E9</accession>
<proteinExistence type="inferred from homology"/>
<dbReference type="InterPro" id="IPR003753">
    <property type="entry name" value="Exonuc_VII_L"/>
</dbReference>
<feature type="domain" description="Exonuclease VII large subunit C-terminal" evidence="5">
    <location>
        <begin position="120"/>
        <end position="327"/>
    </location>
</feature>
<dbReference type="Pfam" id="PF13742">
    <property type="entry name" value="tRNA_anti_2"/>
    <property type="match status" value="1"/>
</dbReference>
<dbReference type="InterPro" id="IPR020579">
    <property type="entry name" value="Exonuc_VII_lsu_C"/>
</dbReference>
<evidence type="ECO:0000256" key="2">
    <source>
        <dbReference type="ARBA" id="ARBA00022722"/>
    </source>
</evidence>
<dbReference type="NCBIfam" id="TIGR00237">
    <property type="entry name" value="xseA"/>
    <property type="match status" value="1"/>
</dbReference>
<evidence type="ECO:0000259" key="6">
    <source>
        <dbReference type="Pfam" id="PF13742"/>
    </source>
</evidence>
<keyword evidence="2" id="KW-0540">Nuclease</keyword>
<protein>
    <recommendedName>
        <fullName evidence="8">Exonuclease VII large subunit C-terminal domain-containing protein</fullName>
    </recommendedName>
</protein>
<evidence type="ECO:0008006" key="8">
    <source>
        <dbReference type="Google" id="ProtNLM"/>
    </source>
</evidence>
<gene>
    <name evidence="7" type="ORF">METZ01_LOCUS148922</name>
</gene>
<dbReference type="HAMAP" id="MF_00378">
    <property type="entry name" value="Exonuc_7_L"/>
    <property type="match status" value="1"/>
</dbReference>
<dbReference type="AlphaFoldDB" id="A0A382A3E9"/>
<keyword evidence="4" id="KW-0269">Exonuclease</keyword>
<dbReference type="PANTHER" id="PTHR30008:SF0">
    <property type="entry name" value="EXODEOXYRIBONUCLEASE 7 LARGE SUBUNIT"/>
    <property type="match status" value="1"/>
</dbReference>
<dbReference type="CDD" id="cd04489">
    <property type="entry name" value="ExoVII_LU_OBF"/>
    <property type="match status" value="1"/>
</dbReference>
<keyword evidence="3" id="KW-0378">Hydrolase</keyword>
<reference evidence="7" key="1">
    <citation type="submission" date="2018-05" db="EMBL/GenBank/DDBJ databases">
        <authorList>
            <person name="Lanie J.A."/>
            <person name="Ng W.-L."/>
            <person name="Kazmierczak K.M."/>
            <person name="Andrzejewski T.M."/>
            <person name="Davidsen T.M."/>
            <person name="Wayne K.J."/>
            <person name="Tettelin H."/>
            <person name="Glass J.I."/>
            <person name="Rusch D."/>
            <person name="Podicherti R."/>
            <person name="Tsui H.-C.T."/>
            <person name="Winkler M.E."/>
        </authorList>
    </citation>
    <scope>NUCLEOTIDE SEQUENCE</scope>
</reference>
<evidence type="ECO:0000256" key="1">
    <source>
        <dbReference type="ARBA" id="ARBA00022490"/>
    </source>
</evidence>
<organism evidence="7">
    <name type="scientific">marine metagenome</name>
    <dbReference type="NCBI Taxonomy" id="408172"/>
    <lineage>
        <taxon>unclassified sequences</taxon>
        <taxon>metagenomes</taxon>
        <taxon>ecological metagenomes</taxon>
    </lineage>
</organism>
<dbReference type="InterPro" id="IPR025824">
    <property type="entry name" value="OB-fold_nuc-bd_dom"/>
</dbReference>
<dbReference type="GO" id="GO:0006308">
    <property type="term" value="P:DNA catabolic process"/>
    <property type="evidence" value="ECO:0007669"/>
    <property type="project" value="InterPro"/>
</dbReference>
<dbReference type="Pfam" id="PF02601">
    <property type="entry name" value="Exonuc_VII_L"/>
    <property type="match status" value="1"/>
</dbReference>
<sequence length="392" mass="43548">MEPLSVDALNSIIRRIVRSEELLANIWVLGEITNFRPHNSGHRFFSLTDGEATIRSVIWRGDVQDFPFDNGERVLAHGHVDFYPVRGDLQFVCDFIRPEGVGLEAARFEQLRARLEDEGLFDPSRKRKVPVYPEYIGLVTSESGAALHDVKNVLSHRWPLATVIFASATVQGETAPSSIVRALAQLDQQKVDVVIIARGGGSSEDLAAFNDETVVRAIFSSKVPIVSGIGHDTDLTLTDLVADVSAPTPTAAAQRATPDKHDILENISDYGRMMTSNLNSILRRELLNVENLVHRFKLKVPVVSEYLTSTDALLLRFDNNIAEQMHEMEINCDKQDVRLNVLDPEATIARGFSVIEKSFKGEKIVVTRIKDVNPDEVLDVSVKDGTFPVKVV</sequence>
<keyword evidence="1" id="KW-0963">Cytoplasm</keyword>
<evidence type="ECO:0000259" key="5">
    <source>
        <dbReference type="Pfam" id="PF02601"/>
    </source>
</evidence>
<evidence type="ECO:0000313" key="7">
    <source>
        <dbReference type="EMBL" id="SVA96068.1"/>
    </source>
</evidence>
<feature type="domain" description="OB-fold nucleic acid binding" evidence="6">
    <location>
        <begin position="4"/>
        <end position="96"/>
    </location>
</feature>
<dbReference type="EMBL" id="UINC01023759">
    <property type="protein sequence ID" value="SVA96068.1"/>
    <property type="molecule type" value="Genomic_DNA"/>
</dbReference>
<dbReference type="PANTHER" id="PTHR30008">
    <property type="entry name" value="EXODEOXYRIBONUCLEASE 7 LARGE SUBUNIT"/>
    <property type="match status" value="1"/>
</dbReference>
<evidence type="ECO:0000256" key="3">
    <source>
        <dbReference type="ARBA" id="ARBA00022801"/>
    </source>
</evidence>
<dbReference type="GO" id="GO:0003676">
    <property type="term" value="F:nucleic acid binding"/>
    <property type="evidence" value="ECO:0007669"/>
    <property type="project" value="InterPro"/>
</dbReference>